<reference evidence="1 2" key="1">
    <citation type="submission" date="2020-07" db="EMBL/GenBank/DDBJ databases">
        <title>Sequencing the genomes of 1000 actinobacteria strains.</title>
        <authorList>
            <person name="Klenk H.-P."/>
        </authorList>
    </citation>
    <scope>NUCLEOTIDE SEQUENCE [LARGE SCALE GENOMIC DNA]</scope>
    <source>
        <strain evidence="1 2">DSM 45763</strain>
    </source>
</reference>
<name>A0A852V0T8_9ACTN</name>
<evidence type="ECO:0000313" key="2">
    <source>
        <dbReference type="Proteomes" id="UP000576393"/>
    </source>
</evidence>
<proteinExistence type="predicted"/>
<accession>A0A852V0T8</accession>
<dbReference type="AlphaFoldDB" id="A0A852V0T8"/>
<dbReference type="Proteomes" id="UP000576393">
    <property type="component" value="Unassembled WGS sequence"/>
</dbReference>
<evidence type="ECO:0008006" key="3">
    <source>
        <dbReference type="Google" id="ProtNLM"/>
    </source>
</evidence>
<dbReference type="EMBL" id="JACCCO010000001">
    <property type="protein sequence ID" value="NYF39761.1"/>
    <property type="molecule type" value="Genomic_DNA"/>
</dbReference>
<evidence type="ECO:0000313" key="1">
    <source>
        <dbReference type="EMBL" id="NYF39761.1"/>
    </source>
</evidence>
<gene>
    <name evidence="1" type="ORF">HDA43_001920</name>
</gene>
<keyword evidence="2" id="KW-1185">Reference proteome</keyword>
<organism evidence="1 2">
    <name type="scientific">Streptosporangium sandarakinum</name>
    <dbReference type="NCBI Taxonomy" id="1260955"/>
    <lineage>
        <taxon>Bacteria</taxon>
        <taxon>Bacillati</taxon>
        <taxon>Actinomycetota</taxon>
        <taxon>Actinomycetes</taxon>
        <taxon>Streptosporangiales</taxon>
        <taxon>Streptosporangiaceae</taxon>
        <taxon>Streptosporangium</taxon>
    </lineage>
</organism>
<protein>
    <recommendedName>
        <fullName evidence="3">Excreted virulence factor EspC (Type VII ESX diderm)</fullName>
    </recommendedName>
</protein>
<dbReference type="RefSeq" id="WP_179819373.1">
    <property type="nucleotide sequence ID" value="NZ_JACCCO010000001.1"/>
</dbReference>
<comment type="caution">
    <text evidence="1">The sequence shown here is derived from an EMBL/GenBank/DDBJ whole genome shotgun (WGS) entry which is preliminary data.</text>
</comment>
<sequence length="101" mass="11029">MATDIEWSRQALLELGRLAYRRGRELSAAREGFPAEVGASLFGQLSGGAELAAQAGRVEKHVETDVRAGTSRLDDVERALDNVERNIRKTEPGHEKGTRAV</sequence>